<keyword evidence="6" id="KW-1185">Reference proteome</keyword>
<evidence type="ECO:0000256" key="2">
    <source>
        <dbReference type="ARBA" id="ARBA00022803"/>
    </source>
</evidence>
<keyword evidence="2 3" id="KW-0802">TPR repeat</keyword>
<dbReference type="Pfam" id="PF13414">
    <property type="entry name" value="TPR_11"/>
    <property type="match status" value="1"/>
</dbReference>
<evidence type="ECO:0000256" key="1">
    <source>
        <dbReference type="ARBA" id="ARBA00022737"/>
    </source>
</evidence>
<feature type="repeat" description="TPR" evidence="3">
    <location>
        <begin position="296"/>
        <end position="329"/>
    </location>
</feature>
<dbReference type="Pfam" id="PF13181">
    <property type="entry name" value="TPR_8"/>
    <property type="match status" value="1"/>
</dbReference>
<feature type="repeat" description="TPR" evidence="3">
    <location>
        <begin position="364"/>
        <end position="397"/>
    </location>
</feature>
<feature type="compositionally biased region" description="Low complexity" evidence="4">
    <location>
        <begin position="540"/>
        <end position="558"/>
    </location>
</feature>
<name>A0A1E3VZF1_9HYPH</name>
<dbReference type="AlphaFoldDB" id="A0A1E3VZF1"/>
<feature type="region of interest" description="Disordered" evidence="4">
    <location>
        <begin position="540"/>
        <end position="594"/>
    </location>
</feature>
<sequence>MSFGIDDRSSEGSLTIMGRCRAAKSRIRAKTILLGVALATAVAGTAHAADQILLRAREGAAAMLRGQYDRAVVLYDEALNTPDVSKFVQASIYSDRGVAKWRMKKTKEAIDDFNESIQLAPDNAIVYNNRGNALMDLGHPDEAIKDFDRAIALEPAYGAAFNNRGNAYASLQNYDAAFQSFRKATALLSRTAAPYNGRGRAHVERERYHAAVRDLSRAIKLDPKLAAAYRNRAAANFALGHYAEAADDATQALDLEPEHDKAALLMLRARSYAAQNSFREGVADFDKVLDIEPENADAFMERGELLAQNKRNDAAIKDFNKVLELQPKNARAYARRGETKLYDRKADEGYVDVNIALILKPDDPLALRIRGDIFQAQKRTENAIADYQKALTLDPFQEESRAALERLRAPVPVDTRKPLGAAVAGWVINEKAPGRYVATNPDYRGVTVDMEMFGAGKPKILAWDKLKGAQSGIGLLKYYAGTAKGEGAFEYVAVVDTKKRSVLSIEPERWGDKSATWTWQTASLSVTDPDGNVSDVALQPQRTQRAPVARRAATTAAASSGLRNSSRSARHPENAADAAGAETTILSGGCSADG</sequence>
<evidence type="ECO:0000256" key="3">
    <source>
        <dbReference type="PROSITE-ProRule" id="PRU00339"/>
    </source>
</evidence>
<evidence type="ECO:0000313" key="5">
    <source>
        <dbReference type="EMBL" id="ODR98883.1"/>
    </source>
</evidence>
<comment type="caution">
    <text evidence="5">The sequence shown here is derived from an EMBL/GenBank/DDBJ whole genome shotgun (WGS) entry which is preliminary data.</text>
</comment>
<evidence type="ECO:0000313" key="6">
    <source>
        <dbReference type="Proteomes" id="UP000094501"/>
    </source>
</evidence>
<feature type="repeat" description="TPR" evidence="3">
    <location>
        <begin position="226"/>
        <end position="259"/>
    </location>
</feature>
<feature type="repeat" description="TPR" evidence="3">
    <location>
        <begin position="158"/>
        <end position="191"/>
    </location>
</feature>
<dbReference type="Pfam" id="PF13432">
    <property type="entry name" value="TPR_16"/>
    <property type="match status" value="3"/>
</dbReference>
<evidence type="ECO:0000256" key="4">
    <source>
        <dbReference type="SAM" id="MobiDB-lite"/>
    </source>
</evidence>
<dbReference type="Proteomes" id="UP000094501">
    <property type="component" value="Unassembled WGS sequence"/>
</dbReference>
<dbReference type="InterPro" id="IPR050498">
    <property type="entry name" value="Ycf3"/>
</dbReference>
<dbReference type="SMART" id="SM00028">
    <property type="entry name" value="TPR"/>
    <property type="match status" value="10"/>
</dbReference>
<dbReference type="InterPro" id="IPR019734">
    <property type="entry name" value="TPR_rpt"/>
</dbReference>
<accession>A0A1E3VZF1</accession>
<dbReference type="InterPro" id="IPR011990">
    <property type="entry name" value="TPR-like_helical_dom_sf"/>
</dbReference>
<dbReference type="PANTHER" id="PTHR44858:SF1">
    <property type="entry name" value="UDP-N-ACETYLGLUCOSAMINE--PEPTIDE N-ACETYLGLUCOSAMINYLTRANSFERASE SPINDLY-RELATED"/>
    <property type="match status" value="1"/>
</dbReference>
<protein>
    <submittedName>
        <fullName evidence="5">Uncharacterized protein</fullName>
    </submittedName>
</protein>
<dbReference type="Gene3D" id="1.25.40.10">
    <property type="entry name" value="Tetratricopeptide repeat domain"/>
    <property type="match status" value="5"/>
</dbReference>
<proteinExistence type="predicted"/>
<feature type="repeat" description="TPR" evidence="3">
    <location>
        <begin position="192"/>
        <end position="225"/>
    </location>
</feature>
<dbReference type="SUPFAM" id="SSF48452">
    <property type="entry name" value="TPR-like"/>
    <property type="match status" value="2"/>
</dbReference>
<reference evidence="5 6" key="1">
    <citation type="journal article" date="2016" name="Environ. Microbiol.">
        <title>New Methyloceanibacter diversity from North Sea sediments includes methanotroph containing solely the soluble methane monooxygenase.</title>
        <authorList>
            <person name="Vekeman B."/>
            <person name="Kerckhof F.M."/>
            <person name="Cremers G."/>
            <person name="de Vos P."/>
            <person name="Vandamme P."/>
            <person name="Boon N."/>
            <person name="Op den Camp H.J."/>
            <person name="Heylen K."/>
        </authorList>
    </citation>
    <scope>NUCLEOTIDE SEQUENCE [LARGE SCALE GENOMIC DNA]</scope>
    <source>
        <strain evidence="5 6">R-67174</strain>
    </source>
</reference>
<organism evidence="5 6">
    <name type="scientific">Methyloceanibacter methanicus</name>
    <dbReference type="NCBI Taxonomy" id="1774968"/>
    <lineage>
        <taxon>Bacteria</taxon>
        <taxon>Pseudomonadati</taxon>
        <taxon>Pseudomonadota</taxon>
        <taxon>Alphaproteobacteria</taxon>
        <taxon>Hyphomicrobiales</taxon>
        <taxon>Hyphomicrobiaceae</taxon>
        <taxon>Methyloceanibacter</taxon>
    </lineage>
</organism>
<feature type="repeat" description="TPR" evidence="3">
    <location>
        <begin position="90"/>
        <end position="123"/>
    </location>
</feature>
<dbReference type="PROSITE" id="PS50293">
    <property type="entry name" value="TPR_REGION"/>
    <property type="match status" value="1"/>
</dbReference>
<dbReference type="EMBL" id="LPWG01000012">
    <property type="protein sequence ID" value="ODR98883.1"/>
    <property type="molecule type" value="Genomic_DNA"/>
</dbReference>
<feature type="repeat" description="TPR" evidence="3">
    <location>
        <begin position="262"/>
        <end position="295"/>
    </location>
</feature>
<dbReference type="PANTHER" id="PTHR44858">
    <property type="entry name" value="TETRATRICOPEPTIDE REPEAT PROTEIN 6"/>
    <property type="match status" value="1"/>
</dbReference>
<keyword evidence="1" id="KW-0677">Repeat</keyword>
<dbReference type="PROSITE" id="PS50005">
    <property type="entry name" value="TPR"/>
    <property type="match status" value="8"/>
</dbReference>
<feature type="repeat" description="TPR" evidence="3">
    <location>
        <begin position="124"/>
        <end position="157"/>
    </location>
</feature>
<dbReference type="STRING" id="1774968.AUC68_06820"/>
<gene>
    <name evidence="5" type="ORF">AUC68_06820</name>
</gene>